<dbReference type="InParanoid" id="A0A059BPW8"/>
<evidence type="ECO:0000313" key="1">
    <source>
        <dbReference type="EMBL" id="KCW67780.1"/>
    </source>
</evidence>
<gene>
    <name evidence="1" type="ORF">EUGRSUZ_F01512</name>
</gene>
<dbReference type="EMBL" id="KK198758">
    <property type="protein sequence ID" value="KCW67780.1"/>
    <property type="molecule type" value="Genomic_DNA"/>
</dbReference>
<dbReference type="AlphaFoldDB" id="A0A059BPW8"/>
<reference evidence="1" key="1">
    <citation type="submission" date="2013-07" db="EMBL/GenBank/DDBJ databases">
        <title>The genome of Eucalyptus grandis.</title>
        <authorList>
            <person name="Schmutz J."/>
            <person name="Hayes R."/>
            <person name="Myburg A."/>
            <person name="Tuskan G."/>
            <person name="Grattapaglia D."/>
            <person name="Rokhsar D.S."/>
        </authorList>
    </citation>
    <scope>NUCLEOTIDE SEQUENCE</scope>
    <source>
        <tissue evidence="1">Leaf extractions</tissue>
    </source>
</reference>
<organism evidence="1">
    <name type="scientific">Eucalyptus grandis</name>
    <name type="common">Flooded gum</name>
    <dbReference type="NCBI Taxonomy" id="71139"/>
    <lineage>
        <taxon>Eukaryota</taxon>
        <taxon>Viridiplantae</taxon>
        <taxon>Streptophyta</taxon>
        <taxon>Embryophyta</taxon>
        <taxon>Tracheophyta</taxon>
        <taxon>Spermatophyta</taxon>
        <taxon>Magnoliopsida</taxon>
        <taxon>eudicotyledons</taxon>
        <taxon>Gunneridae</taxon>
        <taxon>Pentapetalae</taxon>
        <taxon>rosids</taxon>
        <taxon>malvids</taxon>
        <taxon>Myrtales</taxon>
        <taxon>Myrtaceae</taxon>
        <taxon>Myrtoideae</taxon>
        <taxon>Eucalypteae</taxon>
        <taxon>Eucalyptus</taxon>
    </lineage>
</organism>
<accession>A0A059BPW8</accession>
<protein>
    <submittedName>
        <fullName evidence="1">Uncharacterized protein</fullName>
    </submittedName>
</protein>
<sequence>MVLSLQGVWAPTDHYSIILANNFEGQCLLPRNSPSLVSPSFSLIGRHRDGKCDFFLPWSELFFEDGKDDEYHETGQFVSLN</sequence>
<proteinExistence type="predicted"/>
<dbReference type="Gramene" id="KCW67780">
    <property type="protein sequence ID" value="KCW67780"/>
    <property type="gene ID" value="EUGRSUZ_F01512"/>
</dbReference>
<name>A0A059BPW8_EUCGR</name>